<dbReference type="AlphaFoldDB" id="A0A4Y2JWE0"/>
<evidence type="ECO:0000313" key="2">
    <source>
        <dbReference type="Proteomes" id="UP000499080"/>
    </source>
</evidence>
<gene>
    <name evidence="1" type="ORF">AVEN_247003_1</name>
</gene>
<name>A0A4Y2JWE0_ARAVE</name>
<keyword evidence="2" id="KW-1185">Reference proteome</keyword>
<organism evidence="1 2">
    <name type="scientific">Araneus ventricosus</name>
    <name type="common">Orbweaver spider</name>
    <name type="synonym">Epeira ventricosa</name>
    <dbReference type="NCBI Taxonomy" id="182803"/>
    <lineage>
        <taxon>Eukaryota</taxon>
        <taxon>Metazoa</taxon>
        <taxon>Ecdysozoa</taxon>
        <taxon>Arthropoda</taxon>
        <taxon>Chelicerata</taxon>
        <taxon>Arachnida</taxon>
        <taxon>Araneae</taxon>
        <taxon>Araneomorphae</taxon>
        <taxon>Entelegynae</taxon>
        <taxon>Araneoidea</taxon>
        <taxon>Araneidae</taxon>
        <taxon>Araneus</taxon>
    </lineage>
</organism>
<protein>
    <submittedName>
        <fullName evidence="1">Uncharacterized protein</fullName>
    </submittedName>
</protein>
<proteinExistence type="predicted"/>
<dbReference type="EMBL" id="BGPR01003959">
    <property type="protein sequence ID" value="GBM94324.1"/>
    <property type="molecule type" value="Genomic_DNA"/>
</dbReference>
<reference evidence="1 2" key="1">
    <citation type="journal article" date="2019" name="Sci. Rep.">
        <title>Orb-weaving spider Araneus ventricosus genome elucidates the spidroin gene catalogue.</title>
        <authorList>
            <person name="Kono N."/>
            <person name="Nakamura H."/>
            <person name="Ohtoshi R."/>
            <person name="Moran D.A.P."/>
            <person name="Shinohara A."/>
            <person name="Yoshida Y."/>
            <person name="Fujiwara M."/>
            <person name="Mori M."/>
            <person name="Tomita M."/>
            <person name="Arakawa K."/>
        </authorList>
    </citation>
    <scope>NUCLEOTIDE SEQUENCE [LARGE SCALE GENOMIC DNA]</scope>
</reference>
<dbReference type="Proteomes" id="UP000499080">
    <property type="component" value="Unassembled WGS sequence"/>
</dbReference>
<comment type="caution">
    <text evidence="1">The sequence shown here is derived from an EMBL/GenBank/DDBJ whole genome shotgun (WGS) entry which is preliminary data.</text>
</comment>
<accession>A0A4Y2JWE0</accession>
<evidence type="ECO:0000313" key="1">
    <source>
        <dbReference type="EMBL" id="GBM94324.1"/>
    </source>
</evidence>
<sequence>MVTDDTDSHMSVPMVPCLSNWYTSRNGCRNRGMGRCSVRAYGPMSIQLVLTKSDAKFSKVGMLNFLHICLTGLEITQKYPHFGKVCNEIRLLMKGNNAF</sequence>